<sequence length="94" mass="9760">MLLVIPVAVFADAKRAGGCRSPPIRLCQDIVSAAVQIVAGGDSGSPVFRISDDPATPLVEVVLYGMLWGGTSKSFVYSPLSNIITDLAPLQTTG</sequence>
<name>A0A7C5Q8N1_CALS0</name>
<evidence type="ECO:0000313" key="1">
    <source>
        <dbReference type="EMBL" id="HHK68886.1"/>
    </source>
</evidence>
<gene>
    <name evidence="1" type="ORF">ENM11_07025</name>
</gene>
<reference evidence="1" key="1">
    <citation type="journal article" date="2020" name="mSystems">
        <title>Genome- and Community-Level Interaction Insights into Carbon Utilization and Element Cycling Functions of Hydrothermarchaeota in Hydrothermal Sediment.</title>
        <authorList>
            <person name="Zhou Z."/>
            <person name="Liu Y."/>
            <person name="Xu W."/>
            <person name="Pan J."/>
            <person name="Luo Z.H."/>
            <person name="Li M."/>
        </authorList>
    </citation>
    <scope>NUCLEOTIDE SEQUENCE [LARGE SCALE GENOMIC DNA]</scope>
    <source>
        <strain evidence="1">SpSt-1056</strain>
    </source>
</reference>
<accession>A0A7C5Q8N1</accession>
<proteinExistence type="predicted"/>
<dbReference type="AlphaFoldDB" id="A0A7C5Q8N1"/>
<protein>
    <recommendedName>
        <fullName evidence="2">Peptidase S1 domain-containing protein</fullName>
    </recommendedName>
</protein>
<comment type="caution">
    <text evidence="1">The sequence shown here is derived from an EMBL/GenBank/DDBJ whole genome shotgun (WGS) entry which is preliminary data.</text>
</comment>
<organism evidence="1">
    <name type="scientific">Caldiarchaeum subterraneum</name>
    <dbReference type="NCBI Taxonomy" id="311458"/>
    <lineage>
        <taxon>Archaea</taxon>
        <taxon>Nitrososphaerota</taxon>
        <taxon>Candidatus Caldarchaeales</taxon>
        <taxon>Candidatus Caldarchaeaceae</taxon>
        <taxon>Candidatus Caldarchaeum</taxon>
    </lineage>
</organism>
<dbReference type="EMBL" id="DRWN01000058">
    <property type="protein sequence ID" value="HHK68886.1"/>
    <property type="molecule type" value="Genomic_DNA"/>
</dbReference>
<evidence type="ECO:0008006" key="2">
    <source>
        <dbReference type="Google" id="ProtNLM"/>
    </source>
</evidence>